<dbReference type="InterPro" id="IPR012296">
    <property type="entry name" value="Nuclease_put_TT1808"/>
</dbReference>
<dbReference type="PANTHER" id="PTHR35400">
    <property type="entry name" value="SLR1083 PROTEIN"/>
    <property type="match status" value="1"/>
</dbReference>
<dbReference type="PANTHER" id="PTHR35400:SF3">
    <property type="entry name" value="SLL1072 PROTEIN"/>
    <property type="match status" value="1"/>
</dbReference>
<dbReference type="InterPro" id="IPR008538">
    <property type="entry name" value="Uma2"/>
</dbReference>
<dbReference type="CDD" id="cd06260">
    <property type="entry name" value="DUF820-like"/>
    <property type="match status" value="1"/>
</dbReference>
<proteinExistence type="predicted"/>
<comment type="caution">
    <text evidence="2">The sequence shown here is derived from an EMBL/GenBank/DDBJ whole genome shotgun (WGS) entry which is preliminary data.</text>
</comment>
<accession>A0A6B1FYM6</accession>
<dbReference type="InterPro" id="IPR011335">
    <property type="entry name" value="Restrct_endonuc-II-like"/>
</dbReference>
<feature type="non-terminal residue" evidence="2">
    <location>
        <position position="164"/>
    </location>
</feature>
<organism evidence="2">
    <name type="scientific">Caldilineaceae bacterium SB0675_bin_29</name>
    <dbReference type="NCBI Taxonomy" id="2605266"/>
    <lineage>
        <taxon>Bacteria</taxon>
        <taxon>Bacillati</taxon>
        <taxon>Chloroflexota</taxon>
        <taxon>Caldilineae</taxon>
        <taxon>Caldilineales</taxon>
        <taxon>Caldilineaceae</taxon>
    </lineage>
</organism>
<evidence type="ECO:0000313" key="2">
    <source>
        <dbReference type="EMBL" id="MYH61147.1"/>
    </source>
</evidence>
<evidence type="ECO:0000259" key="1">
    <source>
        <dbReference type="Pfam" id="PF05685"/>
    </source>
</evidence>
<dbReference type="EMBL" id="VYDA01000194">
    <property type="protein sequence ID" value="MYH61147.1"/>
    <property type="molecule type" value="Genomic_DNA"/>
</dbReference>
<gene>
    <name evidence="2" type="ORF">F4148_05120</name>
</gene>
<dbReference type="Pfam" id="PF05685">
    <property type="entry name" value="Uma2"/>
    <property type="match status" value="1"/>
</dbReference>
<keyword evidence="2" id="KW-0540">Nuclease</keyword>
<reference evidence="2" key="1">
    <citation type="submission" date="2019-09" db="EMBL/GenBank/DDBJ databases">
        <title>Characterisation of the sponge microbiome using genome-centric metagenomics.</title>
        <authorList>
            <person name="Engelberts J.P."/>
            <person name="Robbins S.J."/>
            <person name="De Goeij J.M."/>
            <person name="Aranda M."/>
            <person name="Bell S.C."/>
            <person name="Webster N.S."/>
        </authorList>
    </citation>
    <scope>NUCLEOTIDE SEQUENCE</scope>
    <source>
        <strain evidence="2">SB0675_bin_29</strain>
    </source>
</reference>
<dbReference type="Gene3D" id="3.90.1570.10">
    <property type="entry name" value="tt1808, chain A"/>
    <property type="match status" value="1"/>
</dbReference>
<feature type="domain" description="Putative restriction endonuclease" evidence="1">
    <location>
        <begin position="10"/>
        <end position="148"/>
    </location>
</feature>
<dbReference type="GO" id="GO:0004519">
    <property type="term" value="F:endonuclease activity"/>
    <property type="evidence" value="ECO:0007669"/>
    <property type="project" value="UniProtKB-KW"/>
</dbReference>
<dbReference type="SUPFAM" id="SSF52980">
    <property type="entry name" value="Restriction endonuclease-like"/>
    <property type="match status" value="1"/>
</dbReference>
<keyword evidence="2" id="KW-0255">Endonuclease</keyword>
<name>A0A6B1FYM6_9CHLR</name>
<sequence>MIVGSRVCALHSEFHADFSTLLGFYRAHTSGLRVANNQSVMLDDQNEVQPDLCVRFEVPSMGRVEKTEEGFYVGPPEFVVEVASSSVAYDLHSKLELYRRSGVGEYFVILAYEREVRLFRLADDAYELTRPDEDGVLRSQVLPGFWFRADWFWEGRVADLIELV</sequence>
<dbReference type="AlphaFoldDB" id="A0A6B1FYM6"/>
<keyword evidence="2" id="KW-0378">Hydrolase</keyword>
<protein>
    <submittedName>
        <fullName evidence="2">Uma2 family endonuclease</fullName>
    </submittedName>
</protein>